<dbReference type="InterPro" id="IPR025514">
    <property type="entry name" value="DUF4402"/>
</dbReference>
<reference evidence="2 3" key="1">
    <citation type="submission" date="2016-08" db="EMBL/GenBank/DDBJ databases">
        <title>Draft genome sequence of Candidatus Piscirickettsia litoralis, from seawater.</title>
        <authorList>
            <person name="Wan X."/>
            <person name="Lee A.J."/>
            <person name="Hou S."/>
            <person name="Donachie S.P."/>
        </authorList>
    </citation>
    <scope>NUCLEOTIDE SEQUENCE [LARGE SCALE GENOMIC DNA]</scope>
    <source>
        <strain evidence="2 3">Y2</strain>
    </source>
</reference>
<feature type="chain" id="PRO_5046954912" description="Fimbrial protein" evidence="1">
    <location>
        <begin position="19"/>
        <end position="138"/>
    </location>
</feature>
<evidence type="ECO:0000313" key="2">
    <source>
        <dbReference type="EMBL" id="ODN41565.1"/>
    </source>
</evidence>
<keyword evidence="3" id="KW-1185">Reference proteome</keyword>
<dbReference type="Proteomes" id="UP000094329">
    <property type="component" value="Unassembled WGS sequence"/>
</dbReference>
<sequence>MTKFLTILGLGVGTVAFASSSVTLKASVNVLMPIVVTVDDLNFGNIVRPTGQSESHKTIANLTIQGQKNEKVTIVMPDSLSMDSGKNSINVDLALPDKTPTLDQSGQAIESITASIELTPQTQTGSYSGSTTITVSYM</sequence>
<evidence type="ECO:0000313" key="3">
    <source>
        <dbReference type="Proteomes" id="UP000094329"/>
    </source>
</evidence>
<name>A0ABX2ZZC3_9GAMM</name>
<proteinExistence type="predicted"/>
<gene>
    <name evidence="2" type="ORF">BGC07_15770</name>
</gene>
<keyword evidence="1" id="KW-0732">Signal</keyword>
<evidence type="ECO:0008006" key="4">
    <source>
        <dbReference type="Google" id="ProtNLM"/>
    </source>
</evidence>
<dbReference type="EMBL" id="MDTU01000002">
    <property type="protein sequence ID" value="ODN41565.1"/>
    <property type="molecule type" value="Genomic_DNA"/>
</dbReference>
<comment type="caution">
    <text evidence="2">The sequence shown here is derived from an EMBL/GenBank/DDBJ whole genome shotgun (WGS) entry which is preliminary data.</text>
</comment>
<dbReference type="Pfam" id="PF14352">
    <property type="entry name" value="DUF4402"/>
    <property type="match status" value="1"/>
</dbReference>
<evidence type="ECO:0000256" key="1">
    <source>
        <dbReference type="SAM" id="SignalP"/>
    </source>
</evidence>
<dbReference type="RefSeq" id="WP_069314030.1">
    <property type="nucleotide sequence ID" value="NZ_MDTU01000002.1"/>
</dbReference>
<organism evidence="2 3">
    <name type="scientific">Piscirickettsia litoralis</name>
    <dbReference type="NCBI Taxonomy" id="1891921"/>
    <lineage>
        <taxon>Bacteria</taxon>
        <taxon>Pseudomonadati</taxon>
        <taxon>Pseudomonadota</taxon>
        <taxon>Gammaproteobacteria</taxon>
        <taxon>Thiotrichales</taxon>
        <taxon>Piscirickettsiaceae</taxon>
        <taxon>Piscirickettsia</taxon>
    </lineage>
</organism>
<feature type="signal peptide" evidence="1">
    <location>
        <begin position="1"/>
        <end position="18"/>
    </location>
</feature>
<protein>
    <recommendedName>
        <fullName evidence="4">Fimbrial protein</fullName>
    </recommendedName>
</protein>
<accession>A0ABX2ZZC3</accession>